<keyword evidence="9" id="KW-1185">Reference proteome</keyword>
<evidence type="ECO:0000256" key="2">
    <source>
        <dbReference type="ARBA" id="ARBA00022475"/>
    </source>
</evidence>
<sequence>MNSQHFKVEASYPLNMKKIIRVWDLPIRLFHWMLVLCIIGSFISVNIGGNAIQWHAYFGYSILCLLIFRIIWGFIGSTHARFISFFPSKQAILAYLQGSSPRVLGHNPVGALSVFALLFVLCVQVATGLFVDDEIAFQGPLAKYVSSSVSSFLSQIHEGNQVVIYTLITIHIAAIWFYKKFKGENLIKPMISGDKEIDPSEEAKYLPADLGRASKDGGLQRGFALLLLSSIAVVVGYLITK</sequence>
<dbReference type="Proteomes" id="UP001211204">
    <property type="component" value="Chromosome"/>
</dbReference>
<proteinExistence type="predicted"/>
<keyword evidence="5 6" id="KW-0472">Membrane</keyword>
<feature type="transmembrane region" description="Helical" evidence="6">
    <location>
        <begin position="57"/>
        <end position="75"/>
    </location>
</feature>
<accession>A0ABN6TSA8</accession>
<evidence type="ECO:0000256" key="6">
    <source>
        <dbReference type="SAM" id="Phobius"/>
    </source>
</evidence>
<evidence type="ECO:0000256" key="1">
    <source>
        <dbReference type="ARBA" id="ARBA00004651"/>
    </source>
</evidence>
<dbReference type="PANTHER" id="PTHR30485:SF2">
    <property type="entry name" value="BLL0597 PROTEIN"/>
    <property type="match status" value="1"/>
</dbReference>
<dbReference type="SUPFAM" id="SSF81342">
    <property type="entry name" value="Transmembrane di-heme cytochromes"/>
    <property type="match status" value="1"/>
</dbReference>
<gene>
    <name evidence="8" type="ORF">PKF032_14070</name>
</gene>
<dbReference type="InterPro" id="IPR051542">
    <property type="entry name" value="Hydrogenase_cytochrome"/>
</dbReference>
<dbReference type="EMBL" id="AP026974">
    <property type="protein sequence ID" value="BDT79519.1"/>
    <property type="molecule type" value="Genomic_DNA"/>
</dbReference>
<feature type="domain" description="Cytochrome b561 bacterial/Ni-hydrogenase" evidence="7">
    <location>
        <begin position="22"/>
        <end position="193"/>
    </location>
</feature>
<feature type="transmembrane region" description="Helical" evidence="6">
    <location>
        <begin position="25"/>
        <end position="45"/>
    </location>
</feature>
<reference evidence="8 9" key="1">
    <citation type="submission" date="2022-11" db="EMBL/GenBank/DDBJ databases">
        <title>Complete Genome Sequences of three Polynucleobacter sp. Subcluster PnecC Strains KF022, KF023, and KF032 Isolated from a Shallow Eutrophic Lake in Japan.</title>
        <authorList>
            <person name="Ogata Y."/>
            <person name="Watanabe K."/>
            <person name="Takemine S."/>
            <person name="Shindo C."/>
            <person name="Kurokawa R."/>
            <person name="Suda W."/>
        </authorList>
    </citation>
    <scope>NUCLEOTIDE SEQUENCE [LARGE SCALE GENOMIC DNA]</scope>
    <source>
        <strain evidence="8 9">KF032</strain>
    </source>
</reference>
<keyword evidence="3 6" id="KW-0812">Transmembrane</keyword>
<comment type="subcellular location">
    <subcellularLocation>
        <location evidence="1">Cell membrane</location>
        <topology evidence="1">Multi-pass membrane protein</topology>
    </subcellularLocation>
</comment>
<feature type="transmembrane region" description="Helical" evidence="6">
    <location>
        <begin position="222"/>
        <end position="240"/>
    </location>
</feature>
<evidence type="ECO:0000313" key="8">
    <source>
        <dbReference type="EMBL" id="BDT79519.1"/>
    </source>
</evidence>
<evidence type="ECO:0000256" key="3">
    <source>
        <dbReference type="ARBA" id="ARBA00022692"/>
    </source>
</evidence>
<dbReference type="InterPro" id="IPR011577">
    <property type="entry name" value="Cyt_b561_bac/Ni-Hgenase"/>
</dbReference>
<dbReference type="RefSeq" id="WP_281744807.1">
    <property type="nucleotide sequence ID" value="NZ_AP026974.1"/>
</dbReference>
<keyword evidence="2" id="KW-1003">Cell membrane</keyword>
<dbReference type="Gene3D" id="1.20.950.20">
    <property type="entry name" value="Transmembrane di-heme cytochromes, Chain C"/>
    <property type="match status" value="1"/>
</dbReference>
<keyword evidence="4 6" id="KW-1133">Transmembrane helix</keyword>
<name>A0ABN6TSA8_9BURK</name>
<organism evidence="8 9">
    <name type="scientific">Polynucleobacter yangtzensis</name>
    <dbReference type="NCBI Taxonomy" id="1743159"/>
    <lineage>
        <taxon>Bacteria</taxon>
        <taxon>Pseudomonadati</taxon>
        <taxon>Pseudomonadota</taxon>
        <taxon>Betaproteobacteria</taxon>
        <taxon>Burkholderiales</taxon>
        <taxon>Burkholderiaceae</taxon>
        <taxon>Polynucleobacter</taxon>
    </lineage>
</organism>
<dbReference type="PANTHER" id="PTHR30485">
    <property type="entry name" value="NI/FE-HYDROGENASE 1 B-TYPE CYTOCHROME SUBUNIT"/>
    <property type="match status" value="1"/>
</dbReference>
<dbReference type="InterPro" id="IPR016174">
    <property type="entry name" value="Di-haem_cyt_TM"/>
</dbReference>
<feature type="transmembrane region" description="Helical" evidence="6">
    <location>
        <begin position="109"/>
        <end position="131"/>
    </location>
</feature>
<feature type="transmembrane region" description="Helical" evidence="6">
    <location>
        <begin position="162"/>
        <end position="178"/>
    </location>
</feature>
<evidence type="ECO:0000259" key="7">
    <source>
        <dbReference type="Pfam" id="PF01292"/>
    </source>
</evidence>
<protein>
    <recommendedName>
        <fullName evidence="7">Cytochrome b561 bacterial/Ni-hydrogenase domain-containing protein</fullName>
    </recommendedName>
</protein>
<evidence type="ECO:0000256" key="4">
    <source>
        <dbReference type="ARBA" id="ARBA00022989"/>
    </source>
</evidence>
<evidence type="ECO:0000313" key="9">
    <source>
        <dbReference type="Proteomes" id="UP001211204"/>
    </source>
</evidence>
<dbReference type="Pfam" id="PF01292">
    <property type="entry name" value="Ni_hydr_CYTB"/>
    <property type="match status" value="1"/>
</dbReference>
<evidence type="ECO:0000256" key="5">
    <source>
        <dbReference type="ARBA" id="ARBA00023136"/>
    </source>
</evidence>